<proteinExistence type="predicted"/>
<keyword evidence="4" id="KW-1185">Reference proteome</keyword>
<feature type="domain" description="PIN" evidence="2">
    <location>
        <begin position="3"/>
        <end position="122"/>
    </location>
</feature>
<reference evidence="3 4" key="1">
    <citation type="journal article" date="2015" name="Proc. Natl. Acad. Sci. U.S.A.">
        <title>Expanded metabolic versatility of ubiquitous nitrite-oxidizing bacteria from the genus Nitrospira.</title>
        <authorList>
            <person name="Koch H."/>
            <person name="Lucker S."/>
            <person name="Albertsen M."/>
            <person name="Kitzinger K."/>
            <person name="Herbold C."/>
            <person name="Spieck E."/>
            <person name="Nielsen P.H."/>
            <person name="Wagner M."/>
            <person name="Daims H."/>
        </authorList>
    </citation>
    <scope>NUCLEOTIDE SEQUENCE [LARGE SCALE GENOMIC DNA]</scope>
    <source>
        <strain evidence="3 4">NSP M-1</strain>
    </source>
</reference>
<evidence type="ECO:0000259" key="2">
    <source>
        <dbReference type="Pfam" id="PF01850"/>
    </source>
</evidence>
<dbReference type="RefSeq" id="WP_053378717.1">
    <property type="nucleotide sequence ID" value="NZ_CP011801.1"/>
</dbReference>
<dbReference type="PANTHER" id="PTHR35901">
    <property type="entry name" value="RIBONUCLEASE VAPC3"/>
    <property type="match status" value="1"/>
</dbReference>
<dbReference type="OrthoDB" id="1524147at2"/>
<protein>
    <recommendedName>
        <fullName evidence="2">PIN domain-containing protein</fullName>
    </recommendedName>
</protein>
<keyword evidence="1" id="KW-0460">Magnesium</keyword>
<dbReference type="InterPro" id="IPR029060">
    <property type="entry name" value="PIN-like_dom_sf"/>
</dbReference>
<dbReference type="EMBL" id="CP011801">
    <property type="protein sequence ID" value="ALA57371.1"/>
    <property type="molecule type" value="Genomic_DNA"/>
</dbReference>
<gene>
    <name evidence="3" type="ORF">NITMOv2_0937</name>
</gene>
<dbReference type="PATRIC" id="fig|42253.5.peg.919"/>
<dbReference type="STRING" id="42253.NITMOv2_0937"/>
<dbReference type="SUPFAM" id="SSF88723">
    <property type="entry name" value="PIN domain-like"/>
    <property type="match status" value="1"/>
</dbReference>
<sequence>MIVVPDASVILKWVLEKEDEPDHIQASRLEEALLADQVEIRVPTLWRYEAGNVLGIKQPKMATELMSALLAYELEEIPLRAEYAIEVLEHMQDVKGITFYDAAYHVLALRTKGLYLTADRAYVSRAKRRGHVVLLAEWKGP</sequence>
<dbReference type="InterPro" id="IPR044153">
    <property type="entry name" value="PIN_Pae0151-like"/>
</dbReference>
<dbReference type="InterPro" id="IPR051619">
    <property type="entry name" value="TypeII_TA_RNase_PINc/VapC"/>
</dbReference>
<dbReference type="CDD" id="cd09873">
    <property type="entry name" value="PIN_Pae0151-like"/>
    <property type="match status" value="1"/>
</dbReference>
<evidence type="ECO:0000313" key="3">
    <source>
        <dbReference type="EMBL" id="ALA57371.1"/>
    </source>
</evidence>
<evidence type="ECO:0000256" key="1">
    <source>
        <dbReference type="ARBA" id="ARBA00022842"/>
    </source>
</evidence>
<dbReference type="Pfam" id="PF01850">
    <property type="entry name" value="PIN"/>
    <property type="match status" value="1"/>
</dbReference>
<evidence type="ECO:0000313" key="4">
    <source>
        <dbReference type="Proteomes" id="UP000069205"/>
    </source>
</evidence>
<name>A0A0K2G8S2_NITMO</name>
<dbReference type="InterPro" id="IPR002716">
    <property type="entry name" value="PIN_dom"/>
</dbReference>
<dbReference type="AlphaFoldDB" id="A0A0K2G8S2"/>
<dbReference type="PANTHER" id="PTHR35901:SF1">
    <property type="entry name" value="EXONUCLEASE VAPC9"/>
    <property type="match status" value="1"/>
</dbReference>
<dbReference type="KEGG" id="nmv:NITMOv2_0937"/>
<dbReference type="Proteomes" id="UP000069205">
    <property type="component" value="Chromosome"/>
</dbReference>
<dbReference type="Gene3D" id="3.40.50.1010">
    <property type="entry name" value="5'-nuclease"/>
    <property type="match status" value="1"/>
</dbReference>
<organism evidence="3 4">
    <name type="scientific">Nitrospira moscoviensis</name>
    <dbReference type="NCBI Taxonomy" id="42253"/>
    <lineage>
        <taxon>Bacteria</taxon>
        <taxon>Pseudomonadati</taxon>
        <taxon>Nitrospirota</taxon>
        <taxon>Nitrospiria</taxon>
        <taxon>Nitrospirales</taxon>
        <taxon>Nitrospiraceae</taxon>
        <taxon>Nitrospira</taxon>
    </lineage>
</organism>
<accession>A0A0K2G8S2</accession>